<dbReference type="InterPro" id="IPR001646">
    <property type="entry name" value="5peptide_repeat"/>
</dbReference>
<reference evidence="1" key="1">
    <citation type="submission" date="2020-08" db="EMBL/GenBank/DDBJ databases">
        <title>Pontibacter sp. SD6 16S ribosomal RNA gene Genome sequencing and assembly.</title>
        <authorList>
            <person name="Kang M."/>
        </authorList>
    </citation>
    <scope>NUCLEOTIDE SEQUENCE</scope>
    <source>
        <strain evidence="1">SD6</strain>
    </source>
</reference>
<dbReference type="EMBL" id="JACRVF010000001">
    <property type="protein sequence ID" value="MBC5991933.1"/>
    <property type="molecule type" value="Genomic_DNA"/>
</dbReference>
<dbReference type="Pfam" id="PF00805">
    <property type="entry name" value="Pentapeptide"/>
    <property type="match status" value="1"/>
</dbReference>
<keyword evidence="2" id="KW-1185">Reference proteome</keyword>
<organism evidence="1 2">
    <name type="scientific">Pontibacter cellulosilyticus</name>
    <dbReference type="NCBI Taxonomy" id="1720253"/>
    <lineage>
        <taxon>Bacteria</taxon>
        <taxon>Pseudomonadati</taxon>
        <taxon>Bacteroidota</taxon>
        <taxon>Cytophagia</taxon>
        <taxon>Cytophagales</taxon>
        <taxon>Hymenobacteraceae</taxon>
        <taxon>Pontibacter</taxon>
    </lineage>
</organism>
<gene>
    <name evidence="1" type="ORF">H8S84_03690</name>
</gene>
<name>A0A923N3Q4_9BACT</name>
<dbReference type="SUPFAM" id="SSF141571">
    <property type="entry name" value="Pentapeptide repeat-like"/>
    <property type="match status" value="1"/>
</dbReference>
<accession>A0A923N3Q4</accession>
<sequence length="45" mass="5133">MFILFYLHQEGVDLRSLYEEFGFLKGTDLQGVNLYGADFSNAELA</sequence>
<evidence type="ECO:0000313" key="1">
    <source>
        <dbReference type="EMBL" id="MBC5991933.1"/>
    </source>
</evidence>
<protein>
    <submittedName>
        <fullName evidence="1">Pentapeptide repeat-containing protein</fullName>
    </submittedName>
</protein>
<dbReference type="AlphaFoldDB" id="A0A923N3Q4"/>
<comment type="caution">
    <text evidence="1">The sequence shown here is derived from an EMBL/GenBank/DDBJ whole genome shotgun (WGS) entry which is preliminary data.</text>
</comment>
<dbReference type="Proteomes" id="UP000603640">
    <property type="component" value="Unassembled WGS sequence"/>
</dbReference>
<evidence type="ECO:0000313" key="2">
    <source>
        <dbReference type="Proteomes" id="UP000603640"/>
    </source>
</evidence>
<proteinExistence type="predicted"/>